<name>A0A7T8APW8_9GAMM</name>
<accession>A0A7T8APW8</accession>
<keyword evidence="1" id="KW-0472">Membrane</keyword>
<gene>
    <name evidence="2" type="ORF">IAQ69_01965</name>
</gene>
<organism evidence="2 3">
    <name type="scientific">Acinetobacter variabilis</name>
    <dbReference type="NCBI Taxonomy" id="70346"/>
    <lineage>
        <taxon>Bacteria</taxon>
        <taxon>Pseudomonadati</taxon>
        <taxon>Pseudomonadota</taxon>
        <taxon>Gammaproteobacteria</taxon>
        <taxon>Moraxellales</taxon>
        <taxon>Moraxellaceae</taxon>
        <taxon>Acinetobacter</taxon>
    </lineage>
</organism>
<keyword evidence="1" id="KW-0812">Transmembrane</keyword>
<reference evidence="2 3" key="1">
    <citation type="submission" date="2020-08" db="EMBL/GenBank/DDBJ databases">
        <title>Emergence of ISAba1-mediated novel tet(X) in Acinetobacter variabilis from a chicken farm.</title>
        <authorList>
            <person name="Peng K."/>
            <person name="Li R."/>
        </authorList>
    </citation>
    <scope>NUCLEOTIDE SEQUENCE [LARGE SCALE GENOMIC DNA]</scope>
    <source>
        <strain evidence="2 3">XM9F202-2</strain>
    </source>
</reference>
<proteinExistence type="predicted"/>
<protein>
    <submittedName>
        <fullName evidence="2">Uncharacterized protein</fullName>
    </submittedName>
</protein>
<feature type="transmembrane region" description="Helical" evidence="1">
    <location>
        <begin position="72"/>
        <end position="89"/>
    </location>
</feature>
<dbReference type="RefSeq" id="WP_200229677.1">
    <property type="nucleotide sequence ID" value="NZ_CP060811.1"/>
</dbReference>
<evidence type="ECO:0000313" key="2">
    <source>
        <dbReference type="EMBL" id="QQN88481.1"/>
    </source>
</evidence>
<sequence length="128" mass="14272">MLEFWYSERCNRQLKLIIIIAACIVIYIASTVAKLGPIFVGISLAIGMLIHALREFRLKLAPENPYAEGFRALTMAIPIVAVISLIGYLPKTGELWKTVALGLQCLGFVAIGLFIVSIYNKRAKRFED</sequence>
<feature type="transmembrane region" description="Helical" evidence="1">
    <location>
        <begin position="35"/>
        <end position="52"/>
    </location>
</feature>
<dbReference type="Proteomes" id="UP000596079">
    <property type="component" value="Chromosome"/>
</dbReference>
<feature type="transmembrane region" description="Helical" evidence="1">
    <location>
        <begin position="12"/>
        <end position="29"/>
    </location>
</feature>
<evidence type="ECO:0000313" key="3">
    <source>
        <dbReference type="Proteomes" id="UP000596079"/>
    </source>
</evidence>
<evidence type="ECO:0000256" key="1">
    <source>
        <dbReference type="SAM" id="Phobius"/>
    </source>
</evidence>
<keyword evidence="1" id="KW-1133">Transmembrane helix</keyword>
<dbReference type="AlphaFoldDB" id="A0A7T8APW8"/>
<dbReference type="EMBL" id="CP060811">
    <property type="protein sequence ID" value="QQN88481.1"/>
    <property type="molecule type" value="Genomic_DNA"/>
</dbReference>
<feature type="transmembrane region" description="Helical" evidence="1">
    <location>
        <begin position="95"/>
        <end position="119"/>
    </location>
</feature>